<reference evidence="12" key="1">
    <citation type="submission" date="2020-05" db="EMBL/GenBank/DDBJ databases">
        <title>Mycena genomes resolve the evolution of fungal bioluminescence.</title>
        <authorList>
            <person name="Tsai I.J."/>
        </authorList>
    </citation>
    <scope>NUCLEOTIDE SEQUENCE</scope>
    <source>
        <strain evidence="12">110903Hualien_Pintung</strain>
    </source>
</reference>
<dbReference type="Proteomes" id="UP000613580">
    <property type="component" value="Unassembled WGS sequence"/>
</dbReference>
<dbReference type="Pfam" id="PF10497">
    <property type="entry name" value="zf-4CXXC_R1"/>
    <property type="match status" value="1"/>
</dbReference>
<evidence type="ECO:0000256" key="1">
    <source>
        <dbReference type="ARBA" id="ARBA00004123"/>
    </source>
</evidence>
<dbReference type="PANTHER" id="PTHR31169">
    <property type="entry name" value="OS05G0300700 PROTEIN"/>
    <property type="match status" value="1"/>
</dbReference>
<keyword evidence="4" id="KW-1017">Isopeptide bond</keyword>
<keyword evidence="3" id="KW-0963">Cytoplasm</keyword>
<gene>
    <name evidence="12" type="ORF">HMN09_01045000</name>
</gene>
<keyword evidence="9" id="KW-0539">Nucleus</keyword>
<keyword evidence="5" id="KW-0597">Phosphoprotein</keyword>
<dbReference type="GO" id="GO:0005737">
    <property type="term" value="C:cytoplasm"/>
    <property type="evidence" value="ECO:0007669"/>
    <property type="project" value="UniProtKB-SubCell"/>
</dbReference>
<dbReference type="PANTHER" id="PTHR31169:SF8">
    <property type="entry name" value="ZINC-FINGER DOMAIN OF MONOAMINE-OXIDASE A REPRESSOR R1 PROTEIN"/>
    <property type="match status" value="1"/>
</dbReference>
<keyword evidence="13" id="KW-1185">Reference proteome</keyword>
<evidence type="ECO:0000256" key="10">
    <source>
        <dbReference type="SAM" id="MobiDB-lite"/>
    </source>
</evidence>
<keyword evidence="6" id="KW-0832">Ubl conjugation</keyword>
<accession>A0A8H6VXZ6</accession>
<evidence type="ECO:0000313" key="13">
    <source>
        <dbReference type="Proteomes" id="UP000613580"/>
    </source>
</evidence>
<evidence type="ECO:0000256" key="4">
    <source>
        <dbReference type="ARBA" id="ARBA00022499"/>
    </source>
</evidence>
<evidence type="ECO:0000256" key="7">
    <source>
        <dbReference type="ARBA" id="ARBA00023015"/>
    </source>
</evidence>
<dbReference type="GO" id="GO:0006355">
    <property type="term" value="P:regulation of DNA-templated transcription"/>
    <property type="evidence" value="ECO:0007669"/>
    <property type="project" value="InterPro"/>
</dbReference>
<dbReference type="OrthoDB" id="298344at2759"/>
<organism evidence="12 13">
    <name type="scientific">Mycena chlorophos</name>
    <name type="common">Agaric fungus</name>
    <name type="synonym">Agaricus chlorophos</name>
    <dbReference type="NCBI Taxonomy" id="658473"/>
    <lineage>
        <taxon>Eukaryota</taxon>
        <taxon>Fungi</taxon>
        <taxon>Dikarya</taxon>
        <taxon>Basidiomycota</taxon>
        <taxon>Agaricomycotina</taxon>
        <taxon>Agaricomycetes</taxon>
        <taxon>Agaricomycetidae</taxon>
        <taxon>Agaricales</taxon>
        <taxon>Marasmiineae</taxon>
        <taxon>Mycenaceae</taxon>
        <taxon>Mycena</taxon>
    </lineage>
</organism>
<evidence type="ECO:0000259" key="11">
    <source>
        <dbReference type="Pfam" id="PF10497"/>
    </source>
</evidence>
<evidence type="ECO:0000256" key="6">
    <source>
        <dbReference type="ARBA" id="ARBA00022843"/>
    </source>
</evidence>
<dbReference type="AlphaFoldDB" id="A0A8H6VXZ6"/>
<evidence type="ECO:0000256" key="5">
    <source>
        <dbReference type="ARBA" id="ARBA00022553"/>
    </source>
</evidence>
<evidence type="ECO:0000256" key="9">
    <source>
        <dbReference type="ARBA" id="ARBA00023242"/>
    </source>
</evidence>
<feature type="domain" description="Zinc-finger" evidence="11">
    <location>
        <begin position="120"/>
        <end position="220"/>
    </location>
</feature>
<dbReference type="InterPro" id="IPR040221">
    <property type="entry name" value="CDCA7/CDA7L"/>
</dbReference>
<evidence type="ECO:0000256" key="3">
    <source>
        <dbReference type="ARBA" id="ARBA00022490"/>
    </source>
</evidence>
<feature type="region of interest" description="Disordered" evidence="10">
    <location>
        <begin position="213"/>
        <end position="249"/>
    </location>
</feature>
<evidence type="ECO:0000256" key="2">
    <source>
        <dbReference type="ARBA" id="ARBA00004496"/>
    </source>
</evidence>
<name>A0A8H6VXZ6_MYCCL</name>
<evidence type="ECO:0000256" key="8">
    <source>
        <dbReference type="ARBA" id="ARBA00023163"/>
    </source>
</evidence>
<evidence type="ECO:0000313" key="12">
    <source>
        <dbReference type="EMBL" id="KAF7298229.1"/>
    </source>
</evidence>
<comment type="subcellular location">
    <subcellularLocation>
        <location evidence="2">Cytoplasm</location>
    </subcellularLocation>
    <subcellularLocation>
        <location evidence="1">Nucleus</location>
    </subcellularLocation>
</comment>
<comment type="caution">
    <text evidence="12">The sequence shown here is derived from an EMBL/GenBank/DDBJ whole genome shotgun (WGS) entry which is preliminary data.</text>
</comment>
<dbReference type="GO" id="GO:0005634">
    <property type="term" value="C:nucleus"/>
    <property type="evidence" value="ECO:0007669"/>
    <property type="project" value="UniProtKB-SubCell"/>
</dbReference>
<dbReference type="EMBL" id="JACAZE010000015">
    <property type="protein sequence ID" value="KAF7298229.1"/>
    <property type="molecule type" value="Genomic_DNA"/>
</dbReference>
<feature type="region of interest" description="Disordered" evidence="10">
    <location>
        <begin position="379"/>
        <end position="415"/>
    </location>
</feature>
<keyword evidence="8" id="KW-0804">Transcription</keyword>
<protein>
    <submittedName>
        <fullName evidence="12">Zf-4CXXC-R1 domain-containing protein</fullName>
    </submittedName>
</protein>
<proteinExistence type="predicted"/>
<keyword evidence="7" id="KW-0805">Transcription regulation</keyword>
<dbReference type="InterPro" id="IPR018866">
    <property type="entry name" value="Znf-4CXXC_R1"/>
</dbReference>
<sequence length="727" mass="81066">MQTTARESSPRSSRPGSHAIQLCKPHMFSFPIPSISKQTTFRWRNILPPPPPLASSSAAGQPALKRKLEYPAVVPHYYYPAYPLPYQYLPLPATTWKRPKLGENTTPIVPEEPIQPTYVYCHQCRQRREKDETAHCSNVDVEVVKSNRPPITRRCHAKFCRSCLKEKYDEDLDTIKTNVPTHTKARIGEPYDFKCPKCSDTCTCWRCRKSKGPNDTAKNNTNGSKDRKGKGKAPDGPSDARPKRVARAKPVATRVLPALQWTKLHTSLSVEDAEARLHIREFVVRFFGGSIPKAHLEELEQIGGNGNSRFEDDEVVPWISEPCLKSVLLAFLGVLIEEESNGTIRKALQNGVKDLRATGLSLSKVWGILSSLRDSLDASEAGSSDGTQSDDSETVPTFPDPAPLPDSAKASSRRTRSTTFVIDTVQMIPVVLGLIDAVVESASIRAELENGSKEAKDVTRDAKEAIRNVNDRWEKVKKEMDTTKEHEFKAKRDSHKQLLKDVEGASKVANHRFNQRFAPLGSDRDGRIYYAMSPSASETEAAVEFLSVVASETDESKPSYKAKRKRRAKREDDQKSWSWFVAVHGTKPPPPLGTLPFKPVKAETDDESEDDETVDKWWAIDKPAEMRKLMTWLTTKYQLNVSVDAGVDPDVDHDSTVGSDTSSESELLQDRDVEMSPHASRLELLALVGNLEDFVSGLEYRIRDNDVGVLGLGDITTSTTTTKSKKA</sequence>